<proteinExistence type="predicted"/>
<keyword evidence="4" id="KW-1185">Reference proteome</keyword>
<dbReference type="Proteomes" id="UP000318801">
    <property type="component" value="Unassembled WGS sequence"/>
</dbReference>
<comment type="caution">
    <text evidence="3">The sequence shown here is derived from an EMBL/GenBank/DDBJ whole genome shotgun (WGS) entry which is preliminary data.</text>
</comment>
<feature type="coiled-coil region" evidence="1">
    <location>
        <begin position="142"/>
        <end position="204"/>
    </location>
</feature>
<feature type="region of interest" description="Disordered" evidence="2">
    <location>
        <begin position="18"/>
        <end position="39"/>
    </location>
</feature>
<gene>
    <name evidence="3" type="ORF">FJU08_11185</name>
</gene>
<keyword evidence="1" id="KW-0175">Coiled coil</keyword>
<protein>
    <submittedName>
        <fullName evidence="3">Uncharacterized protein</fullName>
    </submittedName>
</protein>
<dbReference type="AlphaFoldDB" id="A0A506U9H9"/>
<feature type="compositionally biased region" description="Low complexity" evidence="2">
    <location>
        <begin position="21"/>
        <end position="39"/>
    </location>
</feature>
<evidence type="ECO:0000256" key="2">
    <source>
        <dbReference type="SAM" id="MobiDB-lite"/>
    </source>
</evidence>
<evidence type="ECO:0000313" key="3">
    <source>
        <dbReference type="EMBL" id="TPW30530.1"/>
    </source>
</evidence>
<accession>A0A506U9H9</accession>
<name>A0A506U9H9_9HYPH</name>
<evidence type="ECO:0000256" key="1">
    <source>
        <dbReference type="SAM" id="Coils"/>
    </source>
</evidence>
<sequence>MPDAIGISAYGSVAPARNIQSSSVASSPARRAGVAPSRAAPFLPGRDSHSLSELLAQIKGVPVQENGAQGRNAATLTDVYAENAARDGRQFDFEGAAKRNAAPQAQAYAGVPGHTMADTDSTNASGGQAHDPAGDAGPANNREALLQKQAELKQTLQQIDETGEKFKSVAGKAAEFWRGQSEKLRQHRSRLRQEMDELSKTRHQDMARHYEERFKGLAAASAV</sequence>
<organism evidence="3 4">
    <name type="scientific">Martelella alba</name>
    <dbReference type="NCBI Taxonomy" id="2590451"/>
    <lineage>
        <taxon>Bacteria</taxon>
        <taxon>Pseudomonadati</taxon>
        <taxon>Pseudomonadota</taxon>
        <taxon>Alphaproteobacteria</taxon>
        <taxon>Hyphomicrobiales</taxon>
        <taxon>Aurantimonadaceae</taxon>
        <taxon>Martelella</taxon>
    </lineage>
</organism>
<evidence type="ECO:0000313" key="4">
    <source>
        <dbReference type="Proteomes" id="UP000318801"/>
    </source>
</evidence>
<feature type="region of interest" description="Disordered" evidence="2">
    <location>
        <begin position="111"/>
        <end position="140"/>
    </location>
</feature>
<dbReference type="EMBL" id="VHLG01000005">
    <property type="protein sequence ID" value="TPW30530.1"/>
    <property type="molecule type" value="Genomic_DNA"/>
</dbReference>
<reference evidence="3 4" key="1">
    <citation type="submission" date="2019-06" db="EMBL/GenBank/DDBJ databases">
        <authorList>
            <person name="Li M."/>
        </authorList>
    </citation>
    <scope>NUCLEOTIDE SEQUENCE [LARGE SCALE GENOMIC DNA]</scope>
    <source>
        <strain evidence="3 4">BGMRC2036</strain>
    </source>
</reference>